<comment type="similarity">
    <text evidence="1">Belongs to the RRN3 family.</text>
</comment>
<dbReference type="GO" id="GO:0005634">
    <property type="term" value="C:nucleus"/>
    <property type="evidence" value="ECO:0007669"/>
    <property type="project" value="TreeGrafter"/>
</dbReference>
<evidence type="ECO:0000256" key="1">
    <source>
        <dbReference type="ARBA" id="ARBA00010098"/>
    </source>
</evidence>
<dbReference type="AlphaFoldDB" id="A0A914Z003"/>
<dbReference type="WBParaSite" id="PSU_v2.g6076.t1">
    <property type="protein sequence ID" value="PSU_v2.g6076.t1"/>
    <property type="gene ID" value="PSU_v2.g6076"/>
</dbReference>
<evidence type="ECO:0000313" key="2">
    <source>
        <dbReference type="Proteomes" id="UP000887577"/>
    </source>
</evidence>
<name>A0A914Z003_9BILA</name>
<dbReference type="PANTHER" id="PTHR12790:SF0">
    <property type="entry name" value="RNA POLYMERASE I-SPECIFIC TRANSCRIPTION INITIATION FACTOR RRN3-RELATED"/>
    <property type="match status" value="1"/>
</dbReference>
<protein>
    <submittedName>
        <fullName evidence="3">RNA polymerase I-specific transcription initiation factor RRN3</fullName>
    </submittedName>
</protein>
<keyword evidence="2" id="KW-1185">Reference proteome</keyword>
<dbReference type="Proteomes" id="UP000887577">
    <property type="component" value="Unplaced"/>
</dbReference>
<evidence type="ECO:0000313" key="3">
    <source>
        <dbReference type="WBParaSite" id="PSU_v2.g6076.t1"/>
    </source>
</evidence>
<organism evidence="2 3">
    <name type="scientific">Panagrolaimus superbus</name>
    <dbReference type="NCBI Taxonomy" id="310955"/>
    <lineage>
        <taxon>Eukaryota</taxon>
        <taxon>Metazoa</taxon>
        <taxon>Ecdysozoa</taxon>
        <taxon>Nematoda</taxon>
        <taxon>Chromadorea</taxon>
        <taxon>Rhabditida</taxon>
        <taxon>Tylenchina</taxon>
        <taxon>Panagrolaimomorpha</taxon>
        <taxon>Panagrolaimoidea</taxon>
        <taxon>Panagrolaimidae</taxon>
        <taxon>Panagrolaimus</taxon>
    </lineage>
</organism>
<proteinExistence type="inferred from homology"/>
<dbReference type="PANTHER" id="PTHR12790">
    <property type="entry name" value="TRANSCRIPTION INITIATION FACTOR IA RRN3"/>
    <property type="match status" value="1"/>
</dbReference>
<dbReference type="GO" id="GO:0006361">
    <property type="term" value="P:transcription initiation at RNA polymerase I promoter"/>
    <property type="evidence" value="ECO:0007669"/>
    <property type="project" value="InterPro"/>
</dbReference>
<dbReference type="Pfam" id="PF05327">
    <property type="entry name" value="RRN3"/>
    <property type="match status" value="1"/>
</dbReference>
<dbReference type="GO" id="GO:0001042">
    <property type="term" value="F:RNA polymerase I core binding"/>
    <property type="evidence" value="ECO:0007669"/>
    <property type="project" value="TreeGrafter"/>
</dbReference>
<accession>A0A914Z003</accession>
<sequence length="604" mass="69276">MTNKQVGSVNLDSGSDILYYYNKGHPDAVFKYKQICNVLLSVDSWSEKSKNEFFVQFFDSAHRFLQPTELLVERLCNVSWSSIPQPILPQFVILLKEIAVTHVYHTKVIIERFFNVLLPIVDIYVSEVKENENPSDTTPVIIQPSITIEQQILFTNLSREAIVDIIGRLHTAQEAVVEIAFKKFPHYSGPTFKFTEYIKQLILIAESCPDIAQDLWMKIVDHILQIDAIISKSVANNATFDAGDSLFALEEENMTIDSPMRQREIDLTNKLDKTMIIVLSRIAKGKMDLSKIVPGEDFSWLNQLSSVSDSCIFEQLWPAFMEQMLNAHDVQSVSFIWFFACNLEEKYQSFMLKMLWRLICKPVFAPNEWKRAHTAAAFLGGFLARAMYINFKTCTDWLKKMADWCNEYIAKSGLCRNCAGCIQHGTFYAVVQSLLFVFSFRYKEFVENNCIKDIHAWGLSRIVHSHFEPLKYISRVIARGFATISRRLQLVYCCHILDSSVIISSPIEHYLPFSFLQLPITSDVVAPLLRKFQPTDDDADIHVDMMEVDPRKHTVVEQDEDDYGFMDMEDDEVGMDIGQHSNVTTTVAAILSSSPFSIYKARTH</sequence>
<dbReference type="InterPro" id="IPR007991">
    <property type="entry name" value="RNA_pol_I_trans_ini_fac_RRN3"/>
</dbReference>
<dbReference type="GO" id="GO:0001181">
    <property type="term" value="F:RNA polymerase I general transcription initiation factor activity"/>
    <property type="evidence" value="ECO:0007669"/>
    <property type="project" value="InterPro"/>
</dbReference>
<reference evidence="3" key="1">
    <citation type="submission" date="2022-11" db="UniProtKB">
        <authorList>
            <consortium name="WormBaseParasite"/>
        </authorList>
    </citation>
    <scope>IDENTIFICATION</scope>
</reference>